<dbReference type="InterPro" id="IPR029058">
    <property type="entry name" value="AB_hydrolase_fold"/>
</dbReference>
<accession>A0A4V5UZP3</accession>
<dbReference type="Proteomes" id="UP000308705">
    <property type="component" value="Unassembled WGS sequence"/>
</dbReference>
<evidence type="ECO:0000313" key="2">
    <source>
        <dbReference type="EMBL" id="TKK80823.1"/>
    </source>
</evidence>
<evidence type="ECO:0000313" key="3">
    <source>
        <dbReference type="Proteomes" id="UP000308705"/>
    </source>
</evidence>
<dbReference type="AlphaFoldDB" id="A0A4V5UZP3"/>
<dbReference type="Gene3D" id="3.40.50.1820">
    <property type="entry name" value="alpha/beta hydrolase"/>
    <property type="match status" value="1"/>
</dbReference>
<dbReference type="InterPro" id="IPR000073">
    <property type="entry name" value="AB_hydrolase_1"/>
</dbReference>
<dbReference type="EMBL" id="SZQA01000054">
    <property type="protein sequence ID" value="TKK80823.1"/>
    <property type="molecule type" value="Genomic_DNA"/>
</dbReference>
<dbReference type="OrthoDB" id="3366103at2"/>
<comment type="caution">
    <text evidence="2">The sequence shown here is derived from an EMBL/GenBank/DDBJ whole genome shotgun (WGS) entry which is preliminary data.</text>
</comment>
<keyword evidence="3" id="KW-1185">Reference proteome</keyword>
<dbReference type="SUPFAM" id="SSF53474">
    <property type="entry name" value="alpha/beta-Hydrolases"/>
    <property type="match status" value="1"/>
</dbReference>
<keyword evidence="2" id="KW-0378">Hydrolase</keyword>
<name>A0A4V5UZP3_9ACTN</name>
<reference evidence="2 3" key="1">
    <citation type="submission" date="2019-04" db="EMBL/GenBank/DDBJ databases">
        <title>Herbidospora sp. NEAU-GS14.nov., a novel actinomycete isolated from soil.</title>
        <authorList>
            <person name="Han L."/>
        </authorList>
    </citation>
    <scope>NUCLEOTIDE SEQUENCE [LARGE SCALE GENOMIC DNA]</scope>
    <source>
        <strain evidence="2 3">NEAU-GS14</strain>
    </source>
</reference>
<protein>
    <submittedName>
        <fullName evidence="2">Alpha/beta hydrolase</fullName>
    </submittedName>
</protein>
<gene>
    <name evidence="2" type="ORF">FDA94_35170</name>
</gene>
<dbReference type="GO" id="GO:0016787">
    <property type="term" value="F:hydrolase activity"/>
    <property type="evidence" value="ECO:0007669"/>
    <property type="project" value="UniProtKB-KW"/>
</dbReference>
<organism evidence="2 3">
    <name type="scientific">Herbidospora galbida</name>
    <dbReference type="NCBI Taxonomy" id="2575442"/>
    <lineage>
        <taxon>Bacteria</taxon>
        <taxon>Bacillati</taxon>
        <taxon>Actinomycetota</taxon>
        <taxon>Actinomycetes</taxon>
        <taxon>Streptosporangiales</taxon>
        <taxon>Streptosporangiaceae</taxon>
        <taxon>Herbidospora</taxon>
    </lineage>
</organism>
<evidence type="ECO:0000259" key="1">
    <source>
        <dbReference type="Pfam" id="PF00561"/>
    </source>
</evidence>
<feature type="domain" description="AB hydrolase-1" evidence="1">
    <location>
        <begin position="23"/>
        <end position="120"/>
    </location>
</feature>
<dbReference type="Pfam" id="PF00561">
    <property type="entry name" value="Abhydrolase_1"/>
    <property type="match status" value="1"/>
</dbReference>
<sequence length="246" mass="26621">MLRTPDGVRIDAAHLPGDGELGIVLAHGFTGSWRSPANRRIAAAFARRAGVIAFDFRGHGRSSGLSTVGDLEVLDLDAAVRHARAHYAKVVTVGFSMGAAVAVRHAALNRGVDAVVAVSGPARWYYRGTRPMRTVHWAIERRSGRLAARLAKRTRIKVGAWDPIPLAPHEAAPLVSPTPLLVVHGDSDAFFPLEHAEQLYACANEPKELWVEPGFGHAENAASAHLIRRIEEWIFARTKSAQASST</sequence>
<proteinExistence type="predicted"/>
<dbReference type="PANTHER" id="PTHR12277">
    <property type="entry name" value="ALPHA/BETA HYDROLASE DOMAIN-CONTAINING PROTEIN"/>
    <property type="match status" value="1"/>
</dbReference>